<reference evidence="7" key="1">
    <citation type="submission" date="2021-12" db="EMBL/GenBank/DDBJ databases">
        <authorList>
            <person name="Rodrigo-Torres L."/>
            <person name="Arahal R. D."/>
            <person name="Lucena T."/>
        </authorList>
    </citation>
    <scope>NUCLEOTIDE SEQUENCE</scope>
    <source>
        <strain evidence="7">CECT 8267</strain>
    </source>
</reference>
<dbReference type="PANTHER" id="PTHR30290">
    <property type="entry name" value="PERIPLASMIC BINDING COMPONENT OF ABC TRANSPORTER"/>
    <property type="match status" value="1"/>
</dbReference>
<proteinExistence type="inferred from homology"/>
<evidence type="ECO:0000259" key="6">
    <source>
        <dbReference type="Pfam" id="PF00496"/>
    </source>
</evidence>
<dbReference type="EMBL" id="CAKLPX010000001">
    <property type="protein sequence ID" value="CAH0990846.1"/>
    <property type="molecule type" value="Genomic_DNA"/>
</dbReference>
<dbReference type="InterPro" id="IPR030678">
    <property type="entry name" value="Peptide/Ni-bd"/>
</dbReference>
<gene>
    <name evidence="7" type="primary">oppA</name>
    <name evidence="7" type="ORF">SIN8267_00946</name>
</gene>
<evidence type="ECO:0000256" key="2">
    <source>
        <dbReference type="ARBA" id="ARBA00005695"/>
    </source>
</evidence>
<sequence>MCYQKPWLKKRASQLAALILFLLAGSGLAFGQQQAIDRGEQSITIALTDEPPTVNTLQATDQISFMVIDHITEGLMTYDQQNNLVGGVAERWQLRNDGATFWLRQDARWSDGKPVTAHDFVYAWRQALAPKNASEYAFILYPLLNAEAINQGVLPVEELGVEAVNDYQLEVSFKQPTAYFLDLTAFITYRPIRQDAVERFGREYGADPDKMLFNGPFTLTHWVHGASLQLKKNPRYWNREVVKLETINVPYMTSDSNSLYNLFKDEKIAMYVISGLNADTIKQALSDHMPMKKFKDGSVFYMEYNHRIGRITANHHLRKAIQLVFDQQLFTNKVVASPGNTASYSLFPHWLKGVDQPFHIEHPPKKVMPDIAKAKEHLAKAKQQLGVDKIPPLVLLITDTPGANKQAEYFQSLVARTLGLEIKIDKQIFKQRLAKMSSGEFDLVGAGWGPDYNDAMTFGELFASWNRNNRGRYDNPEYDSWVRAAQGTTDPTIRAAAFAEQQRILIEDAVILNQYQRGYVYLQHSELSGVVRRIFGGDPSFKYADIKDFEGVK</sequence>
<evidence type="ECO:0000313" key="8">
    <source>
        <dbReference type="Proteomes" id="UP000838100"/>
    </source>
</evidence>
<dbReference type="RefSeq" id="WP_237443514.1">
    <property type="nucleotide sequence ID" value="NZ_CAKLPX010000001.1"/>
</dbReference>
<dbReference type="Gene3D" id="3.40.190.10">
    <property type="entry name" value="Periplasmic binding protein-like II"/>
    <property type="match status" value="1"/>
</dbReference>
<name>A0ABN8EEM6_9GAMM</name>
<evidence type="ECO:0000256" key="1">
    <source>
        <dbReference type="ARBA" id="ARBA00004196"/>
    </source>
</evidence>
<feature type="chain" id="PRO_5045391493" evidence="5">
    <location>
        <begin position="32"/>
        <end position="553"/>
    </location>
</feature>
<dbReference type="Gene3D" id="3.10.105.10">
    <property type="entry name" value="Dipeptide-binding Protein, Domain 3"/>
    <property type="match status" value="1"/>
</dbReference>
<dbReference type="CDD" id="cd08504">
    <property type="entry name" value="PBP2_OppA"/>
    <property type="match status" value="1"/>
</dbReference>
<evidence type="ECO:0000256" key="5">
    <source>
        <dbReference type="SAM" id="SignalP"/>
    </source>
</evidence>
<dbReference type="Pfam" id="PF00496">
    <property type="entry name" value="SBP_bac_5"/>
    <property type="match status" value="1"/>
</dbReference>
<protein>
    <submittedName>
        <fullName evidence="7">Oligopeptide-binding protein OppA</fullName>
    </submittedName>
</protein>
<dbReference type="PIRSF" id="PIRSF002741">
    <property type="entry name" value="MppA"/>
    <property type="match status" value="1"/>
</dbReference>
<comment type="similarity">
    <text evidence="2">Belongs to the bacterial solute-binding protein 5 family.</text>
</comment>
<dbReference type="Proteomes" id="UP000838100">
    <property type="component" value="Unassembled WGS sequence"/>
</dbReference>
<feature type="signal peptide" evidence="5">
    <location>
        <begin position="1"/>
        <end position="31"/>
    </location>
</feature>
<organism evidence="7 8">
    <name type="scientific">Sinobacterium norvegicum</name>
    <dbReference type="NCBI Taxonomy" id="1641715"/>
    <lineage>
        <taxon>Bacteria</taxon>
        <taxon>Pseudomonadati</taxon>
        <taxon>Pseudomonadota</taxon>
        <taxon>Gammaproteobacteria</taxon>
        <taxon>Cellvibrionales</taxon>
        <taxon>Spongiibacteraceae</taxon>
        <taxon>Sinobacterium</taxon>
    </lineage>
</organism>
<feature type="domain" description="Solute-binding protein family 5" evidence="6">
    <location>
        <begin position="84"/>
        <end position="468"/>
    </location>
</feature>
<dbReference type="SUPFAM" id="SSF53850">
    <property type="entry name" value="Periplasmic binding protein-like II"/>
    <property type="match status" value="1"/>
</dbReference>
<evidence type="ECO:0000256" key="3">
    <source>
        <dbReference type="ARBA" id="ARBA00022448"/>
    </source>
</evidence>
<dbReference type="InterPro" id="IPR000914">
    <property type="entry name" value="SBP_5_dom"/>
</dbReference>
<keyword evidence="8" id="KW-1185">Reference proteome</keyword>
<accession>A0ABN8EEM6</accession>
<evidence type="ECO:0000313" key="7">
    <source>
        <dbReference type="EMBL" id="CAH0990846.1"/>
    </source>
</evidence>
<dbReference type="InterPro" id="IPR039424">
    <property type="entry name" value="SBP_5"/>
</dbReference>
<keyword evidence="3" id="KW-0813">Transport</keyword>
<comment type="caution">
    <text evidence="7">The sequence shown here is derived from an EMBL/GenBank/DDBJ whole genome shotgun (WGS) entry which is preliminary data.</text>
</comment>
<comment type="subcellular location">
    <subcellularLocation>
        <location evidence="1">Cell envelope</location>
    </subcellularLocation>
</comment>
<dbReference type="PANTHER" id="PTHR30290:SF10">
    <property type="entry name" value="PERIPLASMIC OLIGOPEPTIDE-BINDING PROTEIN-RELATED"/>
    <property type="match status" value="1"/>
</dbReference>
<evidence type="ECO:0000256" key="4">
    <source>
        <dbReference type="ARBA" id="ARBA00022729"/>
    </source>
</evidence>
<dbReference type="Gene3D" id="3.90.76.10">
    <property type="entry name" value="Dipeptide-binding Protein, Domain 1"/>
    <property type="match status" value="1"/>
</dbReference>
<keyword evidence="4 5" id="KW-0732">Signal</keyword>